<dbReference type="InterPro" id="IPR022398">
    <property type="entry name" value="Peptidase_S8_His-AS"/>
</dbReference>
<keyword evidence="3" id="KW-0732">Signal</keyword>
<dbReference type="Proteomes" id="UP000006746">
    <property type="component" value="Unassembled WGS sequence"/>
</dbReference>
<evidence type="ECO:0000256" key="5">
    <source>
        <dbReference type="ARBA" id="ARBA00022825"/>
    </source>
</evidence>
<gene>
    <name evidence="10" type="ORF">P24_03465</name>
</gene>
<evidence type="ECO:0000256" key="1">
    <source>
        <dbReference type="ARBA" id="ARBA00005325"/>
    </source>
</evidence>
<dbReference type="SUPFAM" id="SSF52743">
    <property type="entry name" value="Subtilisin-like"/>
    <property type="match status" value="1"/>
</dbReference>
<dbReference type="Pfam" id="PF01483">
    <property type="entry name" value="P_proprotein"/>
    <property type="match status" value="1"/>
</dbReference>
<dbReference type="GO" id="GO:0012505">
    <property type="term" value="C:endomembrane system"/>
    <property type="evidence" value="ECO:0007669"/>
    <property type="project" value="UniProtKB-ARBA"/>
</dbReference>
<keyword evidence="5 8" id="KW-0720">Serine protease</keyword>
<dbReference type="PANTHER" id="PTHR42884">
    <property type="entry name" value="PROPROTEIN CONVERTASE SUBTILISIN/KEXIN-RELATED"/>
    <property type="match status" value="1"/>
</dbReference>
<dbReference type="Gene3D" id="2.60.120.260">
    <property type="entry name" value="Galactose-binding domain-like"/>
    <property type="match status" value="1"/>
</dbReference>
<name>K2JU78_9PROT</name>
<dbReference type="eggNOG" id="COG2931">
    <property type="taxonomic scope" value="Bacteria"/>
</dbReference>
<dbReference type="CDD" id="cd04059">
    <property type="entry name" value="Peptidases_S8_Protein_convertases_Kexins_Furin-like"/>
    <property type="match status" value="1"/>
</dbReference>
<dbReference type="InterPro" id="IPR015500">
    <property type="entry name" value="Peptidase_S8_subtilisin-rel"/>
</dbReference>
<dbReference type="Gene3D" id="3.40.50.200">
    <property type="entry name" value="Peptidase S8/S53 domain"/>
    <property type="match status" value="1"/>
</dbReference>
<dbReference type="GO" id="GO:0004252">
    <property type="term" value="F:serine-type endopeptidase activity"/>
    <property type="evidence" value="ECO:0007669"/>
    <property type="project" value="UniProtKB-UniRule"/>
</dbReference>
<dbReference type="InterPro" id="IPR001343">
    <property type="entry name" value="Hemolysn_Ca-bd"/>
</dbReference>
<dbReference type="PROSITE" id="PS00137">
    <property type="entry name" value="SUBTILASE_HIS"/>
    <property type="match status" value="1"/>
</dbReference>
<accession>K2JU78</accession>
<evidence type="ECO:0000256" key="2">
    <source>
        <dbReference type="ARBA" id="ARBA00022670"/>
    </source>
</evidence>
<dbReference type="RefSeq" id="WP_008943309.1">
    <property type="nucleotide sequence ID" value="NZ_AMRL01000003.1"/>
</dbReference>
<protein>
    <submittedName>
        <fullName evidence="10">Peptidase S8 and S53 subtilisin kexin sedolisin</fullName>
    </submittedName>
</protein>
<dbReference type="InterPro" id="IPR000209">
    <property type="entry name" value="Peptidase_S8/S53_dom"/>
</dbReference>
<dbReference type="InterPro" id="IPR036852">
    <property type="entry name" value="Peptidase_S8/S53_dom_sf"/>
</dbReference>
<reference evidence="10 11" key="1">
    <citation type="journal article" date="2012" name="J. Bacteriol.">
        <title>Genome Sequence of Oceanibaculum indicum Type Strain P24.</title>
        <authorList>
            <person name="Lai Q."/>
            <person name="Shao Z."/>
        </authorList>
    </citation>
    <scope>NUCLEOTIDE SEQUENCE [LARGE SCALE GENOMIC DNA]</scope>
    <source>
        <strain evidence="10 11">P24</strain>
    </source>
</reference>
<dbReference type="Pfam" id="PF00353">
    <property type="entry name" value="HemolysinCabind"/>
    <property type="match status" value="1"/>
</dbReference>
<dbReference type="PROSITE" id="PS51829">
    <property type="entry name" value="P_HOMO_B"/>
    <property type="match status" value="1"/>
</dbReference>
<dbReference type="eggNOG" id="COG1404">
    <property type="taxonomic scope" value="Bacteria"/>
</dbReference>
<dbReference type="AlphaFoldDB" id="K2JU78"/>
<dbReference type="SUPFAM" id="SSF51120">
    <property type="entry name" value="beta-Roll"/>
    <property type="match status" value="1"/>
</dbReference>
<evidence type="ECO:0000259" key="9">
    <source>
        <dbReference type="PROSITE" id="PS51829"/>
    </source>
</evidence>
<evidence type="ECO:0000256" key="3">
    <source>
        <dbReference type="ARBA" id="ARBA00022729"/>
    </source>
</evidence>
<dbReference type="GO" id="GO:0016485">
    <property type="term" value="P:protein processing"/>
    <property type="evidence" value="ECO:0007669"/>
    <property type="project" value="TreeGrafter"/>
</dbReference>
<dbReference type="InterPro" id="IPR034182">
    <property type="entry name" value="Kexin/furin"/>
</dbReference>
<evidence type="ECO:0000313" key="10">
    <source>
        <dbReference type="EMBL" id="EKE78052.1"/>
    </source>
</evidence>
<keyword evidence="2 8" id="KW-0645">Protease</keyword>
<keyword evidence="4 8" id="KW-0378">Hydrolase</keyword>
<dbReference type="Gene3D" id="2.150.10.10">
    <property type="entry name" value="Serralysin-like metalloprotease, C-terminal"/>
    <property type="match status" value="2"/>
</dbReference>
<feature type="active site" description="Charge relay system" evidence="7 8">
    <location>
        <position position="289"/>
    </location>
</feature>
<evidence type="ECO:0000313" key="11">
    <source>
        <dbReference type="Proteomes" id="UP000006746"/>
    </source>
</evidence>
<dbReference type="InterPro" id="IPR023828">
    <property type="entry name" value="Peptidase_S8_Ser-AS"/>
</dbReference>
<dbReference type="GO" id="GO:0016020">
    <property type="term" value="C:membrane"/>
    <property type="evidence" value="ECO:0007669"/>
    <property type="project" value="TreeGrafter"/>
</dbReference>
<keyword evidence="6" id="KW-0106">Calcium</keyword>
<feature type="active site" description="Charge relay system" evidence="7 8">
    <location>
        <position position="48"/>
    </location>
</feature>
<dbReference type="Pfam" id="PF00082">
    <property type="entry name" value="Peptidase_S8"/>
    <property type="match status" value="1"/>
</dbReference>
<dbReference type="PRINTS" id="PR00723">
    <property type="entry name" value="SUBTILISIN"/>
</dbReference>
<dbReference type="PANTHER" id="PTHR42884:SF14">
    <property type="entry name" value="NEUROENDOCRINE CONVERTASE 1"/>
    <property type="match status" value="1"/>
</dbReference>
<sequence>MLPTDTYFPYQWHLINTGQDGARVGVDLNVVPVWQDYTGKGVIVGIYDSGVQVGHPDLSANFDPALQPTTVFGPHDPDPVDGRFVTQDGHGTAVAGLILAANNGFGVVGVAYDATFGAVNLILSDSYESDNEAGDATELTALNYQMALYDVINHSYGPDTPFISNFTEFENFANLASMDRAALLGRDGLGTVHVVAGGNERTDGNMTTYGDLGNLRYTINVAAGSAEGDILYYSNPGASLVVTAPVDRNPGDDGFKSVTTDLLAGLGYSGSNNAEIDSSDYSDQMNGTSAAAPMVTGVVALMLEANPLLGYRDVQEILALTARANWQEGAYELYDWQTNGATYWNGGGLEFSHDYGFGFVDALAAVRLAESWTDQRTRYNEQIEVVEALDIDTAIPNTGVPLSYSFEVEADFTVEWVELAVGLDHSWWGDLTVTLLSPDGTESVLMNRPGVTPDTNAGLDIPVSASGFEGEDELQFIFASNAPRGELADGAWTVTVTDAGAAGFGVLEDLTLLLYGRPEEDVQTFYYTDRYADLAAEQAGRQSLQTDGPAKINAAAVSGDVVIDLSPGMLGSIAGADFTLVAGSIVTEILAGGGNDSLTASDIGTILAGAHGHDALTGGAGADLLEGNKNADTLVGGLGDDTLRGGKGHDRLDGGGGNDVMHGGLGENIFAFADGSGIDTIMDFGIGRDRIEVSQGINGTNISTAADLLALVASDIAGNAVLDLGSGNHVTLVGVAAAALAEDHFLISAPIA</sequence>
<dbReference type="GO" id="GO:0005509">
    <property type="term" value="F:calcium ion binding"/>
    <property type="evidence" value="ECO:0007669"/>
    <property type="project" value="InterPro"/>
</dbReference>
<organism evidence="10 11">
    <name type="scientific">Oceanibaculum indicum P24</name>
    <dbReference type="NCBI Taxonomy" id="1207063"/>
    <lineage>
        <taxon>Bacteria</taxon>
        <taxon>Pseudomonadati</taxon>
        <taxon>Pseudomonadota</taxon>
        <taxon>Alphaproteobacteria</taxon>
        <taxon>Rhodospirillales</taxon>
        <taxon>Oceanibaculaceae</taxon>
        <taxon>Oceanibaculum</taxon>
    </lineage>
</organism>
<evidence type="ECO:0000256" key="7">
    <source>
        <dbReference type="PIRSR" id="PIRSR615500-1"/>
    </source>
</evidence>
<dbReference type="PROSITE" id="PS00138">
    <property type="entry name" value="SUBTILASE_SER"/>
    <property type="match status" value="1"/>
</dbReference>
<dbReference type="EMBL" id="AMRL01000003">
    <property type="protein sequence ID" value="EKE78052.1"/>
    <property type="molecule type" value="Genomic_DNA"/>
</dbReference>
<dbReference type="InterPro" id="IPR011049">
    <property type="entry name" value="Serralysin-like_metalloprot_C"/>
</dbReference>
<dbReference type="InterPro" id="IPR002884">
    <property type="entry name" value="P_dom"/>
</dbReference>
<comment type="caution">
    <text evidence="10">The sequence shown here is derived from an EMBL/GenBank/DDBJ whole genome shotgun (WGS) entry which is preliminary data.</text>
</comment>
<dbReference type="GO" id="GO:0005737">
    <property type="term" value="C:cytoplasm"/>
    <property type="evidence" value="ECO:0007669"/>
    <property type="project" value="UniProtKB-ARBA"/>
</dbReference>
<dbReference type="InterPro" id="IPR008979">
    <property type="entry name" value="Galactose-bd-like_sf"/>
</dbReference>
<feature type="domain" description="P/Homo B" evidence="9">
    <location>
        <begin position="378"/>
        <end position="520"/>
    </location>
</feature>
<dbReference type="STRING" id="1207063.P24_03465"/>
<evidence type="ECO:0000256" key="8">
    <source>
        <dbReference type="PROSITE-ProRule" id="PRU01240"/>
    </source>
</evidence>
<evidence type="ECO:0000256" key="6">
    <source>
        <dbReference type="ARBA" id="ARBA00022837"/>
    </source>
</evidence>
<dbReference type="InterPro" id="IPR018511">
    <property type="entry name" value="Hemolysin-typ_Ca-bd_CS"/>
</dbReference>
<dbReference type="PROSITE" id="PS51892">
    <property type="entry name" value="SUBTILASE"/>
    <property type="match status" value="1"/>
</dbReference>
<dbReference type="PROSITE" id="PS00330">
    <property type="entry name" value="HEMOLYSIN_CALCIUM"/>
    <property type="match status" value="2"/>
</dbReference>
<dbReference type="PATRIC" id="fig|1207063.3.peg.701"/>
<evidence type="ECO:0000256" key="4">
    <source>
        <dbReference type="ARBA" id="ARBA00022801"/>
    </source>
</evidence>
<dbReference type="PRINTS" id="PR00313">
    <property type="entry name" value="CABNDNGRPT"/>
</dbReference>
<comment type="similarity">
    <text evidence="1">Belongs to the peptidase S8 family. Furin subfamily.</text>
</comment>
<feature type="active site" description="Charge relay system" evidence="7 8">
    <location>
        <position position="90"/>
    </location>
</feature>
<proteinExistence type="inferred from homology"/>
<keyword evidence="11" id="KW-1185">Reference proteome</keyword>
<dbReference type="SUPFAM" id="SSF49785">
    <property type="entry name" value="Galactose-binding domain-like"/>
    <property type="match status" value="1"/>
</dbReference>